<accession>A0ABT8KMD0</accession>
<keyword evidence="1" id="KW-0472">Membrane</keyword>
<protein>
    <submittedName>
        <fullName evidence="2">Uncharacterized protein</fullName>
    </submittedName>
</protein>
<organism evidence="2 3">
    <name type="scientific">Splendidivirga corallicola</name>
    <dbReference type="NCBI Taxonomy" id="3051826"/>
    <lineage>
        <taxon>Bacteria</taxon>
        <taxon>Pseudomonadati</taxon>
        <taxon>Bacteroidota</taxon>
        <taxon>Cytophagia</taxon>
        <taxon>Cytophagales</taxon>
        <taxon>Splendidivirgaceae</taxon>
        <taxon>Splendidivirga</taxon>
    </lineage>
</organism>
<gene>
    <name evidence="2" type="ORF">QQ008_10910</name>
</gene>
<dbReference type="Proteomes" id="UP001172082">
    <property type="component" value="Unassembled WGS sequence"/>
</dbReference>
<feature type="transmembrane region" description="Helical" evidence="1">
    <location>
        <begin position="321"/>
        <end position="340"/>
    </location>
</feature>
<dbReference type="RefSeq" id="WP_346751903.1">
    <property type="nucleotide sequence ID" value="NZ_JAUJEA010000003.1"/>
</dbReference>
<evidence type="ECO:0000256" key="1">
    <source>
        <dbReference type="SAM" id="Phobius"/>
    </source>
</evidence>
<evidence type="ECO:0000313" key="3">
    <source>
        <dbReference type="Proteomes" id="UP001172082"/>
    </source>
</evidence>
<keyword evidence="1" id="KW-1133">Transmembrane helix</keyword>
<comment type="caution">
    <text evidence="2">The sequence shown here is derived from an EMBL/GenBank/DDBJ whole genome shotgun (WGS) entry which is preliminary data.</text>
</comment>
<keyword evidence="3" id="KW-1185">Reference proteome</keyword>
<dbReference type="EMBL" id="JAUJEA010000003">
    <property type="protein sequence ID" value="MDN5201879.1"/>
    <property type="molecule type" value="Genomic_DNA"/>
</dbReference>
<evidence type="ECO:0000313" key="2">
    <source>
        <dbReference type="EMBL" id="MDN5201879.1"/>
    </source>
</evidence>
<sequence>MTANSKKIPESVRIWKLRFSLIIVFIVSVLIVGILNIIPVRSTQVLLELDLDEFVAEGSAEFKLVNLQADYLNIAMLDTLDVPAQQYLVGNQENNLRPFTKLAPFEPLRLSPRSDVWNVSASSEYLGLNLQIHANSSLRFFSKSTSNGDFRMELLGGDLNGHVDTGDDVLLHCNNCLLSDDPERVQIVKAMMLWEELKFRSRNGKMQLRAELSNNTKDIVIKNIEADSLHFIKDLDQETTIIGGTITFPELDGVSVILRDGDYLTAHPKNSFRIRNIKINENITLLVQGEVVEIKTGIPDYMYSRMPTWYEWISTNRKTQFLTSSIVGLMTVILGILYKLKFLEK</sequence>
<keyword evidence="1" id="KW-0812">Transmembrane</keyword>
<name>A0ABT8KMD0_9BACT</name>
<reference evidence="2" key="1">
    <citation type="submission" date="2023-06" db="EMBL/GenBank/DDBJ databases">
        <title>Genomic of Parafulvivirga corallium.</title>
        <authorList>
            <person name="Wang G."/>
        </authorList>
    </citation>
    <scope>NUCLEOTIDE SEQUENCE</scope>
    <source>
        <strain evidence="2">BMA10</strain>
    </source>
</reference>
<proteinExistence type="predicted"/>
<feature type="transmembrane region" description="Helical" evidence="1">
    <location>
        <begin position="21"/>
        <end position="38"/>
    </location>
</feature>